<sequence>MAFYNIASSINLTILATIIFFYTASNASTSLANVTSQPSSLQLEGKALLDSGWWKSCTNVSSFNRKWSNAYCDVIVNSRSYCNWPGITCNSAGSVTEIYPPLHLNIGNKFRKLNFSCFPNLTVLYLRGHRISDKIPPQLGALTKLRWRDTYSSSVFAELRTSGFKLNNLTGTIPDFDASLHKINFSFNNFTGPIPCNLSRRFPIDSFVGNKGLYRDEINNVCFSPPASIGSANSNKWMHYSRSFFPLPCFLPSLFLDHYSSIIGTRSRIHKLRQKNQEMGTYSQYGTMMAGLPLKMSLKQLRISTLDTALELVAMGVFIRHNFLAAE</sequence>
<proteinExistence type="inferred from homology"/>
<dbReference type="Pfam" id="PF00560">
    <property type="entry name" value="LRR_1"/>
    <property type="match status" value="2"/>
</dbReference>
<dbReference type="Gene3D" id="3.80.10.10">
    <property type="entry name" value="Ribonuclease Inhibitor"/>
    <property type="match status" value="1"/>
</dbReference>
<keyword evidence="8" id="KW-0675">Receptor</keyword>
<evidence type="ECO:0000256" key="4">
    <source>
        <dbReference type="ARBA" id="ARBA00022692"/>
    </source>
</evidence>
<dbReference type="Proteomes" id="UP000467840">
    <property type="component" value="Chromosome 10"/>
</dbReference>
<dbReference type="InterPro" id="IPR032675">
    <property type="entry name" value="LRR_dom_sf"/>
</dbReference>
<dbReference type="InterPro" id="IPR001611">
    <property type="entry name" value="Leu-rich_rpt"/>
</dbReference>
<keyword evidence="3" id="KW-1003">Cell membrane</keyword>
<dbReference type="EMBL" id="JAAGAX010000003">
    <property type="protein sequence ID" value="KAF2320918.1"/>
    <property type="molecule type" value="Genomic_DNA"/>
</dbReference>
<keyword evidence="9" id="KW-0325">Glycoprotein</keyword>
<dbReference type="PANTHER" id="PTHR48052">
    <property type="entry name" value="UNNAMED PRODUCT"/>
    <property type="match status" value="1"/>
</dbReference>
<evidence type="ECO:0000256" key="3">
    <source>
        <dbReference type="ARBA" id="ARBA00022475"/>
    </source>
</evidence>
<comment type="subcellular location">
    <subcellularLocation>
        <location evidence="1">Cell membrane</location>
        <topology evidence="1">Single-pass type I membrane protein</topology>
    </subcellularLocation>
</comment>
<protein>
    <recommendedName>
        <fullName evidence="12">Leucine-rich repeat-containing N-terminal plant-type domain-containing protein</fullName>
    </recommendedName>
</protein>
<comment type="caution">
    <text evidence="10">The sequence shown here is derived from an EMBL/GenBank/DDBJ whole genome shotgun (WGS) entry which is preliminary data.</text>
</comment>
<dbReference type="SUPFAM" id="SSF52058">
    <property type="entry name" value="L domain-like"/>
    <property type="match status" value="1"/>
</dbReference>
<evidence type="ECO:0000256" key="8">
    <source>
        <dbReference type="ARBA" id="ARBA00023170"/>
    </source>
</evidence>
<accession>A0A6A6N8M6</accession>
<evidence type="ECO:0000256" key="2">
    <source>
        <dbReference type="ARBA" id="ARBA00009592"/>
    </source>
</evidence>
<keyword evidence="4" id="KW-0812">Transmembrane</keyword>
<keyword evidence="11" id="KW-1185">Reference proteome</keyword>
<name>A0A6A6N8M6_HEVBR</name>
<dbReference type="GO" id="GO:0005886">
    <property type="term" value="C:plasma membrane"/>
    <property type="evidence" value="ECO:0007669"/>
    <property type="project" value="UniProtKB-SubCell"/>
</dbReference>
<keyword evidence="7" id="KW-0472">Membrane</keyword>
<keyword evidence="6" id="KW-1133">Transmembrane helix</keyword>
<dbReference type="AlphaFoldDB" id="A0A6A6N8M6"/>
<reference evidence="10 11" key="1">
    <citation type="journal article" date="2020" name="Mol. Plant">
        <title>The Chromosome-Based Rubber Tree Genome Provides New Insights into Spurge Genome Evolution and Rubber Biosynthesis.</title>
        <authorList>
            <person name="Liu J."/>
            <person name="Shi C."/>
            <person name="Shi C.C."/>
            <person name="Li W."/>
            <person name="Zhang Q.J."/>
            <person name="Zhang Y."/>
            <person name="Li K."/>
            <person name="Lu H.F."/>
            <person name="Shi C."/>
            <person name="Zhu S.T."/>
            <person name="Xiao Z.Y."/>
            <person name="Nan H."/>
            <person name="Yue Y."/>
            <person name="Zhu X.G."/>
            <person name="Wu Y."/>
            <person name="Hong X.N."/>
            <person name="Fan G.Y."/>
            <person name="Tong Y."/>
            <person name="Zhang D."/>
            <person name="Mao C.L."/>
            <person name="Liu Y.L."/>
            <person name="Hao S.J."/>
            <person name="Liu W.Q."/>
            <person name="Lv M.Q."/>
            <person name="Zhang H.B."/>
            <person name="Liu Y."/>
            <person name="Hu-Tang G.R."/>
            <person name="Wang J.P."/>
            <person name="Wang J.H."/>
            <person name="Sun Y.H."/>
            <person name="Ni S.B."/>
            <person name="Chen W.B."/>
            <person name="Zhang X.C."/>
            <person name="Jiao Y.N."/>
            <person name="Eichler E.E."/>
            <person name="Li G.H."/>
            <person name="Liu X."/>
            <person name="Gao L.Z."/>
        </authorList>
    </citation>
    <scope>NUCLEOTIDE SEQUENCE [LARGE SCALE GENOMIC DNA]</scope>
    <source>
        <strain evidence="11">cv. GT1</strain>
        <tissue evidence="10">Leaf</tissue>
    </source>
</reference>
<evidence type="ECO:0000256" key="5">
    <source>
        <dbReference type="ARBA" id="ARBA00022729"/>
    </source>
</evidence>
<evidence type="ECO:0000256" key="1">
    <source>
        <dbReference type="ARBA" id="ARBA00004251"/>
    </source>
</evidence>
<dbReference type="PANTHER" id="PTHR48052:SF81">
    <property type="entry name" value="LEUCINE-RICH REPEAT-CONTAINING N-TERMINAL PLANT-TYPE DOMAIN-CONTAINING PROTEIN"/>
    <property type="match status" value="1"/>
</dbReference>
<keyword evidence="5" id="KW-0732">Signal</keyword>
<evidence type="ECO:0000256" key="7">
    <source>
        <dbReference type="ARBA" id="ARBA00023136"/>
    </source>
</evidence>
<evidence type="ECO:0000313" key="10">
    <source>
        <dbReference type="EMBL" id="KAF2320918.1"/>
    </source>
</evidence>
<organism evidence="10 11">
    <name type="scientific">Hevea brasiliensis</name>
    <name type="common">Para rubber tree</name>
    <name type="synonym">Siphonia brasiliensis</name>
    <dbReference type="NCBI Taxonomy" id="3981"/>
    <lineage>
        <taxon>Eukaryota</taxon>
        <taxon>Viridiplantae</taxon>
        <taxon>Streptophyta</taxon>
        <taxon>Embryophyta</taxon>
        <taxon>Tracheophyta</taxon>
        <taxon>Spermatophyta</taxon>
        <taxon>Magnoliopsida</taxon>
        <taxon>eudicotyledons</taxon>
        <taxon>Gunneridae</taxon>
        <taxon>Pentapetalae</taxon>
        <taxon>rosids</taxon>
        <taxon>fabids</taxon>
        <taxon>Malpighiales</taxon>
        <taxon>Euphorbiaceae</taxon>
        <taxon>Crotonoideae</taxon>
        <taxon>Micrandreae</taxon>
        <taxon>Hevea</taxon>
    </lineage>
</organism>
<evidence type="ECO:0008006" key="12">
    <source>
        <dbReference type="Google" id="ProtNLM"/>
    </source>
</evidence>
<evidence type="ECO:0000256" key="9">
    <source>
        <dbReference type="ARBA" id="ARBA00023180"/>
    </source>
</evidence>
<evidence type="ECO:0000256" key="6">
    <source>
        <dbReference type="ARBA" id="ARBA00022989"/>
    </source>
</evidence>
<evidence type="ECO:0000313" key="11">
    <source>
        <dbReference type="Proteomes" id="UP000467840"/>
    </source>
</evidence>
<gene>
    <name evidence="10" type="ORF">GH714_031862</name>
</gene>
<comment type="similarity">
    <text evidence="2">Belongs to the RLP family.</text>
</comment>